<dbReference type="Proteomes" id="UP000542674">
    <property type="component" value="Unassembled WGS sequence"/>
</dbReference>
<proteinExistence type="predicted"/>
<reference evidence="1 2" key="1">
    <citation type="submission" date="2020-08" db="EMBL/GenBank/DDBJ databases">
        <title>Sequencing the genomes of 1000 actinobacteria strains.</title>
        <authorList>
            <person name="Klenk H.-P."/>
        </authorList>
    </citation>
    <scope>NUCLEOTIDE SEQUENCE [LARGE SCALE GENOMIC DNA]</scope>
    <source>
        <strain evidence="1 2">DSM 45084</strain>
    </source>
</reference>
<gene>
    <name evidence="1" type="ORF">F4559_006467</name>
</gene>
<protein>
    <submittedName>
        <fullName evidence="1">Uncharacterized protein</fullName>
    </submittedName>
</protein>
<name>A0A7W7WZR4_9PSEU</name>
<dbReference type="EMBL" id="JACHJS010000001">
    <property type="protein sequence ID" value="MBB4969108.1"/>
    <property type="molecule type" value="Genomic_DNA"/>
</dbReference>
<organism evidence="1 2">
    <name type="scientific">Saccharothrix violaceirubra</name>
    <dbReference type="NCBI Taxonomy" id="413306"/>
    <lineage>
        <taxon>Bacteria</taxon>
        <taxon>Bacillati</taxon>
        <taxon>Actinomycetota</taxon>
        <taxon>Actinomycetes</taxon>
        <taxon>Pseudonocardiales</taxon>
        <taxon>Pseudonocardiaceae</taxon>
        <taxon>Saccharothrix</taxon>
    </lineage>
</organism>
<dbReference type="RefSeq" id="WP_184674816.1">
    <property type="nucleotide sequence ID" value="NZ_BAABAI010000043.1"/>
</dbReference>
<dbReference type="AlphaFoldDB" id="A0A7W7WZR4"/>
<keyword evidence="2" id="KW-1185">Reference proteome</keyword>
<sequence length="83" mass="8727">MTTAIVPPGRVLVCCGDHLPTGCCDAEDCAPCCPECPTCVVVQARTPEQRARDAAAHRDLLLALAAWAEDIEKGAPPWPTSSP</sequence>
<evidence type="ECO:0000313" key="2">
    <source>
        <dbReference type="Proteomes" id="UP000542674"/>
    </source>
</evidence>
<comment type="caution">
    <text evidence="1">The sequence shown here is derived from an EMBL/GenBank/DDBJ whole genome shotgun (WGS) entry which is preliminary data.</text>
</comment>
<accession>A0A7W7WZR4</accession>
<evidence type="ECO:0000313" key="1">
    <source>
        <dbReference type="EMBL" id="MBB4969108.1"/>
    </source>
</evidence>